<dbReference type="VEuPathDB" id="TrichDB:TVAG_173650"/>
<dbReference type="STRING" id="5722.A2EVI8"/>
<dbReference type="PANTHER" id="PTHR34524">
    <property type="entry name" value="CALCYPHOSIN"/>
    <property type="match status" value="1"/>
</dbReference>
<dbReference type="Gene3D" id="1.10.238.10">
    <property type="entry name" value="EF-hand"/>
    <property type="match status" value="2"/>
</dbReference>
<dbReference type="SMR" id="A2EVI8"/>
<keyword evidence="1" id="KW-0479">Metal-binding</keyword>
<evidence type="ECO:0000259" key="4">
    <source>
        <dbReference type="PROSITE" id="PS50222"/>
    </source>
</evidence>
<dbReference type="PROSITE" id="PS00018">
    <property type="entry name" value="EF_HAND_1"/>
    <property type="match status" value="3"/>
</dbReference>
<evidence type="ECO:0000256" key="3">
    <source>
        <dbReference type="ARBA" id="ARBA00022837"/>
    </source>
</evidence>
<dbReference type="Pfam" id="PF13499">
    <property type="entry name" value="EF-hand_7"/>
    <property type="match status" value="1"/>
</dbReference>
<keyword evidence="2" id="KW-0677">Repeat</keyword>
<proteinExistence type="predicted"/>
<keyword evidence="6" id="KW-1185">Reference proteome</keyword>
<name>A2EVI8_TRIV3</name>
<dbReference type="SUPFAM" id="SSF47473">
    <property type="entry name" value="EF-hand"/>
    <property type="match status" value="1"/>
</dbReference>
<evidence type="ECO:0000256" key="2">
    <source>
        <dbReference type="ARBA" id="ARBA00022737"/>
    </source>
</evidence>
<dbReference type="Proteomes" id="UP000001542">
    <property type="component" value="Unassembled WGS sequence"/>
</dbReference>
<dbReference type="VEuPathDB" id="TrichDB:TVAGG3_0827400"/>
<evidence type="ECO:0000313" key="6">
    <source>
        <dbReference type="Proteomes" id="UP000001542"/>
    </source>
</evidence>
<reference evidence="5" key="1">
    <citation type="submission" date="2006-10" db="EMBL/GenBank/DDBJ databases">
        <authorList>
            <person name="Amadeo P."/>
            <person name="Zhao Q."/>
            <person name="Wortman J."/>
            <person name="Fraser-Liggett C."/>
            <person name="Carlton J."/>
        </authorList>
    </citation>
    <scope>NUCLEOTIDE SEQUENCE</scope>
    <source>
        <strain evidence="5">G3</strain>
    </source>
</reference>
<organism evidence="5 6">
    <name type="scientific">Trichomonas vaginalis (strain ATCC PRA-98 / G3)</name>
    <dbReference type="NCBI Taxonomy" id="412133"/>
    <lineage>
        <taxon>Eukaryota</taxon>
        <taxon>Metamonada</taxon>
        <taxon>Parabasalia</taxon>
        <taxon>Trichomonadida</taxon>
        <taxon>Trichomonadidae</taxon>
        <taxon>Trichomonas</taxon>
    </lineage>
</organism>
<dbReference type="InterPro" id="IPR011992">
    <property type="entry name" value="EF-hand-dom_pair"/>
</dbReference>
<dbReference type="CDD" id="cd00051">
    <property type="entry name" value="EFh"/>
    <property type="match status" value="1"/>
</dbReference>
<dbReference type="SMART" id="SM00054">
    <property type="entry name" value="EFh"/>
    <property type="match status" value="3"/>
</dbReference>
<dbReference type="OrthoDB" id="26525at2759"/>
<dbReference type="PROSITE" id="PS50222">
    <property type="entry name" value="EF_HAND_2"/>
    <property type="match status" value="3"/>
</dbReference>
<evidence type="ECO:0000313" key="5">
    <source>
        <dbReference type="EMBL" id="EAY03320.1"/>
    </source>
</evidence>
<dbReference type="GO" id="GO:0005509">
    <property type="term" value="F:calcium ion binding"/>
    <property type="evidence" value="ECO:0007669"/>
    <property type="project" value="InterPro"/>
</dbReference>
<reference evidence="5" key="2">
    <citation type="journal article" date="2007" name="Science">
        <title>Draft genome sequence of the sexually transmitted pathogen Trichomonas vaginalis.</title>
        <authorList>
            <person name="Carlton J.M."/>
            <person name="Hirt R.P."/>
            <person name="Silva J.C."/>
            <person name="Delcher A.L."/>
            <person name="Schatz M."/>
            <person name="Zhao Q."/>
            <person name="Wortman J.R."/>
            <person name="Bidwell S.L."/>
            <person name="Alsmark U.C.M."/>
            <person name="Besteiro S."/>
            <person name="Sicheritz-Ponten T."/>
            <person name="Noel C.J."/>
            <person name="Dacks J.B."/>
            <person name="Foster P.G."/>
            <person name="Simillion C."/>
            <person name="Van de Peer Y."/>
            <person name="Miranda-Saavedra D."/>
            <person name="Barton G.J."/>
            <person name="Westrop G.D."/>
            <person name="Mueller S."/>
            <person name="Dessi D."/>
            <person name="Fiori P.L."/>
            <person name="Ren Q."/>
            <person name="Paulsen I."/>
            <person name="Zhang H."/>
            <person name="Bastida-Corcuera F.D."/>
            <person name="Simoes-Barbosa A."/>
            <person name="Brown M.T."/>
            <person name="Hayes R.D."/>
            <person name="Mukherjee M."/>
            <person name="Okumura C.Y."/>
            <person name="Schneider R."/>
            <person name="Smith A.J."/>
            <person name="Vanacova S."/>
            <person name="Villalvazo M."/>
            <person name="Haas B.J."/>
            <person name="Pertea M."/>
            <person name="Feldblyum T.V."/>
            <person name="Utterback T.R."/>
            <person name="Shu C.L."/>
            <person name="Osoegawa K."/>
            <person name="de Jong P.J."/>
            <person name="Hrdy I."/>
            <person name="Horvathova L."/>
            <person name="Zubacova Z."/>
            <person name="Dolezal P."/>
            <person name="Malik S.B."/>
            <person name="Logsdon J.M. Jr."/>
            <person name="Henze K."/>
            <person name="Gupta A."/>
            <person name="Wang C.C."/>
            <person name="Dunne R.L."/>
            <person name="Upcroft J.A."/>
            <person name="Upcroft P."/>
            <person name="White O."/>
            <person name="Salzberg S.L."/>
            <person name="Tang P."/>
            <person name="Chiu C.-H."/>
            <person name="Lee Y.-S."/>
            <person name="Embley T.M."/>
            <person name="Coombs G.H."/>
            <person name="Mottram J.C."/>
            <person name="Tachezy J."/>
            <person name="Fraser-Liggett C.M."/>
            <person name="Johnson P.J."/>
        </authorList>
    </citation>
    <scope>NUCLEOTIDE SEQUENCE [LARGE SCALE GENOMIC DNA]</scope>
    <source>
        <strain evidence="5">G3</strain>
    </source>
</reference>
<dbReference type="AlphaFoldDB" id="A2EVI8"/>
<dbReference type="InParanoid" id="A2EVI8"/>
<feature type="domain" description="EF-hand" evidence="4">
    <location>
        <begin position="117"/>
        <end position="152"/>
    </location>
</feature>
<dbReference type="RefSeq" id="XP_001315543.1">
    <property type="nucleotide sequence ID" value="XM_001315508.1"/>
</dbReference>
<dbReference type="Pfam" id="PF13405">
    <property type="entry name" value="EF-hand_6"/>
    <property type="match status" value="1"/>
</dbReference>
<accession>A2EVI8</accession>
<feature type="domain" description="EF-hand" evidence="4">
    <location>
        <begin position="81"/>
        <end position="116"/>
    </location>
</feature>
<sequence>MSAVAKSLTEFFNRIDKDKSGALDFKEFSLLFQKLGFKGKLPLAASVCFYTIIGIPQDKNISLEQFLSIYGDMPNTRFATIHDHTIKKLFEACDLDHSGTISVNEISSIFSKLGQRVSTGQAETYLRQFDKDKNGVLDVNEFNLLMNKVFRDYSSQ</sequence>
<dbReference type="EMBL" id="DS113508">
    <property type="protein sequence ID" value="EAY03320.1"/>
    <property type="molecule type" value="Genomic_DNA"/>
</dbReference>
<protein>
    <submittedName>
        <fullName evidence="5">EF hand family protein</fullName>
    </submittedName>
</protein>
<evidence type="ECO:0000256" key="1">
    <source>
        <dbReference type="ARBA" id="ARBA00022723"/>
    </source>
</evidence>
<dbReference type="InterPro" id="IPR002048">
    <property type="entry name" value="EF_hand_dom"/>
</dbReference>
<dbReference type="PANTHER" id="PTHR34524:SF6">
    <property type="entry name" value="CALCYPHOSINE LIKE"/>
    <property type="match status" value="1"/>
</dbReference>
<feature type="domain" description="EF-hand" evidence="4">
    <location>
        <begin position="3"/>
        <end position="38"/>
    </location>
</feature>
<gene>
    <name evidence="5" type="ORF">TVAG_173650</name>
</gene>
<dbReference type="KEGG" id="tva:4761164"/>
<keyword evidence="3" id="KW-0106">Calcium</keyword>
<dbReference type="InterPro" id="IPR018247">
    <property type="entry name" value="EF_Hand_1_Ca_BS"/>
</dbReference>
<dbReference type="InterPro" id="IPR051581">
    <property type="entry name" value="Ca-bind"/>
</dbReference>